<protein>
    <submittedName>
        <fullName evidence="1">Uncharacterized protein</fullName>
    </submittedName>
</protein>
<comment type="caution">
    <text evidence="1">The sequence shown here is derived from an EMBL/GenBank/DDBJ whole genome shotgun (WGS) entry which is preliminary data.</text>
</comment>
<reference evidence="1" key="1">
    <citation type="submission" date="2016-10" db="EMBL/GenBank/DDBJ databases">
        <title>Sequence of Gallionella enrichment culture.</title>
        <authorList>
            <person name="Poehlein A."/>
            <person name="Muehling M."/>
            <person name="Daniel R."/>
        </authorList>
    </citation>
    <scope>NUCLEOTIDE SEQUENCE</scope>
</reference>
<proteinExistence type="predicted"/>
<dbReference type="EMBL" id="MLJW01000245">
    <property type="protein sequence ID" value="OIQ91922.1"/>
    <property type="molecule type" value="Genomic_DNA"/>
</dbReference>
<name>A0A1J5R983_9ZZZZ</name>
<organism evidence="1">
    <name type="scientific">mine drainage metagenome</name>
    <dbReference type="NCBI Taxonomy" id="410659"/>
    <lineage>
        <taxon>unclassified sequences</taxon>
        <taxon>metagenomes</taxon>
        <taxon>ecological metagenomes</taxon>
    </lineage>
</organism>
<gene>
    <name evidence="1" type="ORF">GALL_261260</name>
</gene>
<sequence>MKALFYRKSDTKQLSKDNIQLNYFNNIEDAKDYLGTLDNQEWEILRFTPSQYDNEHHKKYSDFSHKTSHGIIGQEFDNVVITLDNFFYYDENGELKYRGSTYYDAAKMLFQNITRTRKKLNIVIINNSEILDRCVSVLKG</sequence>
<accession>A0A1J5R983</accession>
<evidence type="ECO:0000313" key="1">
    <source>
        <dbReference type="EMBL" id="OIQ91922.1"/>
    </source>
</evidence>
<dbReference type="AlphaFoldDB" id="A0A1J5R983"/>